<keyword evidence="1" id="KW-0732">Signal</keyword>
<comment type="caution">
    <text evidence="2">The sequence shown here is derived from an EMBL/GenBank/DDBJ whole genome shotgun (WGS) entry which is preliminary data.</text>
</comment>
<proteinExistence type="predicted"/>
<sequence>MRAWMLSFFVVMLTAMCFIMAEPVPVDATVAESDVSSNVRQKRQYLCGYRSYRTIHITPAMTFSIIPPCLYDLTEYNAQ</sequence>
<evidence type="ECO:0000313" key="2">
    <source>
        <dbReference type="EMBL" id="CAJ0589249.1"/>
    </source>
</evidence>
<dbReference type="EMBL" id="CATQJL010000001">
    <property type="protein sequence ID" value="CAJ0589250.1"/>
    <property type="molecule type" value="Genomic_DNA"/>
</dbReference>
<name>A0AA36DMP4_CYLNA</name>
<feature type="signal peptide" evidence="1">
    <location>
        <begin position="1"/>
        <end position="21"/>
    </location>
</feature>
<keyword evidence="4" id="KW-1185">Reference proteome</keyword>
<dbReference type="AlphaFoldDB" id="A0AA36DMP4"/>
<protein>
    <recommendedName>
        <fullName evidence="5">Secreted protein</fullName>
    </recommendedName>
</protein>
<dbReference type="EMBL" id="CATQJL010000001">
    <property type="protein sequence ID" value="CAJ0589249.1"/>
    <property type="molecule type" value="Genomic_DNA"/>
</dbReference>
<reference evidence="2" key="1">
    <citation type="submission" date="2023-07" db="EMBL/GenBank/DDBJ databases">
        <authorList>
            <consortium name="CYATHOMIX"/>
        </authorList>
    </citation>
    <scope>NUCLEOTIDE SEQUENCE</scope>
    <source>
        <strain evidence="2">N/A</strain>
    </source>
</reference>
<evidence type="ECO:0000313" key="3">
    <source>
        <dbReference type="EMBL" id="CAJ0589250.1"/>
    </source>
</evidence>
<evidence type="ECO:0008006" key="5">
    <source>
        <dbReference type="Google" id="ProtNLM"/>
    </source>
</evidence>
<evidence type="ECO:0000313" key="4">
    <source>
        <dbReference type="Proteomes" id="UP001176961"/>
    </source>
</evidence>
<evidence type="ECO:0000256" key="1">
    <source>
        <dbReference type="SAM" id="SignalP"/>
    </source>
</evidence>
<accession>A0AA36DMP4</accession>
<organism evidence="2 4">
    <name type="scientific">Cylicocyclus nassatus</name>
    <name type="common">Nematode worm</name>
    <dbReference type="NCBI Taxonomy" id="53992"/>
    <lineage>
        <taxon>Eukaryota</taxon>
        <taxon>Metazoa</taxon>
        <taxon>Ecdysozoa</taxon>
        <taxon>Nematoda</taxon>
        <taxon>Chromadorea</taxon>
        <taxon>Rhabditida</taxon>
        <taxon>Rhabditina</taxon>
        <taxon>Rhabditomorpha</taxon>
        <taxon>Strongyloidea</taxon>
        <taxon>Strongylidae</taxon>
        <taxon>Cylicocyclus</taxon>
    </lineage>
</organism>
<feature type="chain" id="PRO_5041588905" description="Secreted protein" evidence="1">
    <location>
        <begin position="22"/>
        <end position="79"/>
    </location>
</feature>
<gene>
    <name evidence="2" type="ORF">CYNAS_LOCUS1232</name>
    <name evidence="3" type="ORF">CYNAS_LOCUS1233</name>
</gene>
<dbReference type="Proteomes" id="UP001176961">
    <property type="component" value="Unassembled WGS sequence"/>
</dbReference>